<feature type="region of interest" description="Disordered" evidence="1">
    <location>
        <begin position="187"/>
        <end position="214"/>
    </location>
</feature>
<feature type="region of interest" description="Disordered" evidence="1">
    <location>
        <begin position="1"/>
        <end position="54"/>
    </location>
</feature>
<reference evidence="2 3" key="1">
    <citation type="submission" date="2016-08" db="EMBL/GenBank/DDBJ databases">
        <title>Genome sequence of Clavibacter michiganensis spp strain CFBP8017.</title>
        <authorList>
            <person name="Thapa S.P."/>
            <person name="Coaker G."/>
            <person name="Jacques M.-A."/>
        </authorList>
    </citation>
    <scope>NUCLEOTIDE SEQUENCE [LARGE SCALE GENOMIC DNA]</scope>
    <source>
        <strain evidence="2">CFBP8017</strain>
    </source>
</reference>
<evidence type="ECO:0000313" key="3">
    <source>
        <dbReference type="Proteomes" id="UP000195011"/>
    </source>
</evidence>
<accession>A0A251YDG5</accession>
<dbReference type="EMBL" id="MDJY01000046">
    <property type="protein sequence ID" value="OUE22282.1"/>
    <property type="molecule type" value="Genomic_DNA"/>
</dbReference>
<sequence>MLDDADPAAAPSAPSPSPAAGRGSRVEAMGTPDGRRASAVPPFTASPPPHVSATDEEMAAVYRREADTSWEMLAASVPGALRPDVALERVVSEEDFPAQQVECLRAAGIDASVVGGGGITYRDADPVEVHSCSVRFPMQQPSPRTDAELAYQHDYLVSFLLPCYAVEGSPYTRAVPGRDEYVARAKAGDPWFPSPDGMDGALSSRCPSQPPAWQ</sequence>
<gene>
    <name evidence="2" type="ORF">BFL36_10145</name>
</gene>
<comment type="caution">
    <text evidence="2">The sequence shown here is derived from an EMBL/GenBank/DDBJ whole genome shotgun (WGS) entry which is preliminary data.</text>
</comment>
<dbReference type="Proteomes" id="UP000195011">
    <property type="component" value="Unassembled WGS sequence"/>
</dbReference>
<protein>
    <submittedName>
        <fullName evidence="2">Uncharacterized protein</fullName>
    </submittedName>
</protein>
<evidence type="ECO:0000256" key="1">
    <source>
        <dbReference type="SAM" id="MobiDB-lite"/>
    </source>
</evidence>
<evidence type="ECO:0000313" key="2">
    <source>
        <dbReference type="EMBL" id="OUE22282.1"/>
    </source>
</evidence>
<proteinExistence type="predicted"/>
<dbReference type="AlphaFoldDB" id="A0A251YDG5"/>
<name>A0A251YDG5_9MICO</name>
<organism evidence="2 3">
    <name type="scientific">Clavibacter michiganensis</name>
    <dbReference type="NCBI Taxonomy" id="28447"/>
    <lineage>
        <taxon>Bacteria</taxon>
        <taxon>Bacillati</taxon>
        <taxon>Actinomycetota</taxon>
        <taxon>Actinomycetes</taxon>
        <taxon>Micrococcales</taxon>
        <taxon>Microbacteriaceae</taxon>
        <taxon>Clavibacter</taxon>
    </lineage>
</organism>